<dbReference type="EMBL" id="JAXOVC010000001">
    <property type="protein sequence ID" value="KAK4507374.1"/>
    <property type="molecule type" value="Genomic_DNA"/>
</dbReference>
<gene>
    <name evidence="2" type="ORF">PRZ48_001109</name>
</gene>
<dbReference type="SUPFAM" id="SSF55961">
    <property type="entry name" value="Bet v1-like"/>
    <property type="match status" value="1"/>
</dbReference>
<reference evidence="2 3" key="1">
    <citation type="journal article" date="2023" name="G3 (Bethesda)">
        <title>A chromosome-level genome assembly of Zasmidium syzygii isolated from banana leaves.</title>
        <authorList>
            <person name="van Westerhoven A.C."/>
            <person name="Mehrabi R."/>
            <person name="Talebi R."/>
            <person name="Steentjes M.B.F."/>
            <person name="Corcolon B."/>
            <person name="Chong P.A."/>
            <person name="Kema G.H.J."/>
            <person name="Seidl M.F."/>
        </authorList>
    </citation>
    <scope>NUCLEOTIDE SEQUENCE [LARGE SCALE GENOMIC DNA]</scope>
    <source>
        <strain evidence="2 3">P124</strain>
    </source>
</reference>
<comment type="caution">
    <text evidence="2">The sequence shown here is derived from an EMBL/GenBank/DDBJ whole genome shotgun (WGS) entry which is preliminary data.</text>
</comment>
<keyword evidence="3" id="KW-1185">Reference proteome</keyword>
<feature type="domain" description="DUF3074" evidence="1">
    <location>
        <begin position="106"/>
        <end position="286"/>
    </location>
</feature>
<dbReference type="PANTHER" id="PTHR40370:SF1">
    <property type="entry name" value="DUF3074 DOMAIN-CONTAINING PROTEIN"/>
    <property type="match status" value="1"/>
</dbReference>
<evidence type="ECO:0000259" key="1">
    <source>
        <dbReference type="Pfam" id="PF11274"/>
    </source>
</evidence>
<evidence type="ECO:0000313" key="3">
    <source>
        <dbReference type="Proteomes" id="UP001305779"/>
    </source>
</evidence>
<dbReference type="InterPro" id="IPR024500">
    <property type="entry name" value="DUF3074"/>
</dbReference>
<accession>A0ABR0F1B9</accession>
<dbReference type="Pfam" id="PF11274">
    <property type="entry name" value="DUF3074"/>
    <property type="match status" value="1"/>
</dbReference>
<dbReference type="PANTHER" id="PTHR40370">
    <property type="entry name" value="EXPRESSED PROTEIN"/>
    <property type="match status" value="1"/>
</dbReference>
<name>A0ABR0F1B9_ZASCE</name>
<dbReference type="Proteomes" id="UP001305779">
    <property type="component" value="Unassembled WGS sequence"/>
</dbReference>
<protein>
    <recommendedName>
        <fullName evidence="1">DUF3074 domain-containing protein</fullName>
    </recommendedName>
</protein>
<evidence type="ECO:0000313" key="2">
    <source>
        <dbReference type="EMBL" id="KAK4507374.1"/>
    </source>
</evidence>
<proteinExistence type="predicted"/>
<organism evidence="2 3">
    <name type="scientific">Zasmidium cellare</name>
    <name type="common">Wine cellar mold</name>
    <name type="synonym">Racodium cellare</name>
    <dbReference type="NCBI Taxonomy" id="395010"/>
    <lineage>
        <taxon>Eukaryota</taxon>
        <taxon>Fungi</taxon>
        <taxon>Dikarya</taxon>
        <taxon>Ascomycota</taxon>
        <taxon>Pezizomycotina</taxon>
        <taxon>Dothideomycetes</taxon>
        <taxon>Dothideomycetidae</taxon>
        <taxon>Mycosphaerellales</taxon>
        <taxon>Mycosphaerellaceae</taxon>
        <taxon>Zasmidium</taxon>
    </lineage>
</organism>
<sequence>MADPTDPNHLGTFIRMKALPPAQLPAHPDLASLQSSGSPHELADFVHAILEEGQQFMTGYLPKHFKVKDAHKHSPPSKATVELLHHEISAHDLPEEGRTQGRSESWYVRSSIHENAAKPGTASWQEFDAGLRQDHSQHEKDYTPDVQDAHKVLDWRDELQAFGAAVGQWTDVEMYLMEMVHNLPFPLNPRVFTVLVAAGKKGDAEFVDVQIPVNMSNVPNAKYVKDSKYTPGIYCSIERGELLEDGAKVKWQMGTASDAGGNLPMWIQKLGIGGAVVKDVGLFMEWREKARKGNA</sequence>